<dbReference type="PROSITE" id="PS51819">
    <property type="entry name" value="VOC"/>
    <property type="match status" value="1"/>
</dbReference>
<dbReference type="InterPro" id="IPR004360">
    <property type="entry name" value="Glyas_Fos-R_dOase_dom"/>
</dbReference>
<feature type="domain" description="VOC" evidence="1">
    <location>
        <begin position="17"/>
        <end position="158"/>
    </location>
</feature>
<sequence>MNGDSVEGMMAIRGRQAVGQFGMTLIVRDVAAAADFYRDVLGARELRRNYMHNHGEAPGEEPLSSEMELAGAYLTVVKENPRWGEAPRADWPRSPLSAGAPSTGINLYVDHVDAIFARAVAAGASPQIADGKPQDGYWGDRLAQFYDPSGHFWRLLTRIEELDEEELPERFHAQCEAMRAARRGASSAN</sequence>
<accession>A0A5S9NL01</accession>
<dbReference type="RefSeq" id="WP_159598236.1">
    <property type="nucleotide sequence ID" value="NZ_CACSAS010000001.1"/>
</dbReference>
<evidence type="ECO:0000313" key="2">
    <source>
        <dbReference type="EMBL" id="CAA0090592.1"/>
    </source>
</evidence>
<dbReference type="InterPro" id="IPR037523">
    <property type="entry name" value="VOC_core"/>
</dbReference>
<dbReference type="Gene3D" id="3.10.180.10">
    <property type="entry name" value="2,3-Dihydroxybiphenyl 1,2-Dioxygenase, domain 1"/>
    <property type="match status" value="1"/>
</dbReference>
<organism evidence="2 3">
    <name type="scientific">Starkeya nomas</name>
    <dbReference type="NCBI Taxonomy" id="2666134"/>
    <lineage>
        <taxon>Bacteria</taxon>
        <taxon>Pseudomonadati</taxon>
        <taxon>Pseudomonadota</taxon>
        <taxon>Alphaproteobacteria</taxon>
        <taxon>Hyphomicrobiales</taxon>
        <taxon>Xanthobacteraceae</taxon>
        <taxon>Starkeya</taxon>
    </lineage>
</organism>
<proteinExistence type="predicted"/>
<dbReference type="PANTHER" id="PTHR34109">
    <property type="entry name" value="BNAUNNG04460D PROTEIN-RELATED"/>
    <property type="match status" value="1"/>
</dbReference>
<gene>
    <name evidence="2" type="ORF">STARVERO_01194</name>
</gene>
<protein>
    <recommendedName>
        <fullName evidence="1">VOC domain-containing protein</fullName>
    </recommendedName>
</protein>
<dbReference type="Proteomes" id="UP000433050">
    <property type="component" value="Unassembled WGS sequence"/>
</dbReference>
<keyword evidence="3" id="KW-1185">Reference proteome</keyword>
<evidence type="ECO:0000259" key="1">
    <source>
        <dbReference type="PROSITE" id="PS51819"/>
    </source>
</evidence>
<dbReference type="AlphaFoldDB" id="A0A5S9NL01"/>
<dbReference type="SUPFAM" id="SSF54593">
    <property type="entry name" value="Glyoxalase/Bleomycin resistance protein/Dihydroxybiphenyl dioxygenase"/>
    <property type="match status" value="1"/>
</dbReference>
<name>A0A5S9NL01_9HYPH</name>
<evidence type="ECO:0000313" key="3">
    <source>
        <dbReference type="Proteomes" id="UP000433050"/>
    </source>
</evidence>
<reference evidence="2 3" key="1">
    <citation type="submission" date="2019-12" db="EMBL/GenBank/DDBJ databases">
        <authorList>
            <person name="Reyes-Prieto M."/>
        </authorList>
    </citation>
    <scope>NUCLEOTIDE SEQUENCE [LARGE SCALE GENOMIC DNA]</scope>
    <source>
        <strain evidence="2">HF14-78462</strain>
    </source>
</reference>
<dbReference type="Pfam" id="PF00903">
    <property type="entry name" value="Glyoxalase"/>
    <property type="match status" value="1"/>
</dbReference>
<dbReference type="EMBL" id="CACSAS010000001">
    <property type="protein sequence ID" value="CAA0090592.1"/>
    <property type="molecule type" value="Genomic_DNA"/>
</dbReference>
<dbReference type="PANTHER" id="PTHR34109:SF1">
    <property type="entry name" value="VOC DOMAIN-CONTAINING PROTEIN"/>
    <property type="match status" value="1"/>
</dbReference>
<dbReference type="InterPro" id="IPR029068">
    <property type="entry name" value="Glyas_Bleomycin-R_OHBP_Dase"/>
</dbReference>